<reference evidence="2 3" key="1">
    <citation type="journal article" date="2011" name="Science">
        <title>The Selaginella genome identifies genetic changes associated with the evolution of vascular plants.</title>
        <authorList>
            <person name="Banks J.A."/>
            <person name="Nishiyama T."/>
            <person name="Hasebe M."/>
            <person name="Bowman J.L."/>
            <person name="Gribskov M."/>
            <person name="dePamphilis C."/>
            <person name="Albert V.A."/>
            <person name="Aono N."/>
            <person name="Aoyama T."/>
            <person name="Ambrose B.A."/>
            <person name="Ashton N.W."/>
            <person name="Axtell M.J."/>
            <person name="Barker E."/>
            <person name="Barker M.S."/>
            <person name="Bennetzen J.L."/>
            <person name="Bonawitz N.D."/>
            <person name="Chapple C."/>
            <person name="Cheng C."/>
            <person name="Correa L.G."/>
            <person name="Dacre M."/>
            <person name="DeBarry J."/>
            <person name="Dreyer I."/>
            <person name="Elias M."/>
            <person name="Engstrom E.M."/>
            <person name="Estelle M."/>
            <person name="Feng L."/>
            <person name="Finet C."/>
            <person name="Floyd S.K."/>
            <person name="Frommer W.B."/>
            <person name="Fujita T."/>
            <person name="Gramzow L."/>
            <person name="Gutensohn M."/>
            <person name="Harholt J."/>
            <person name="Hattori M."/>
            <person name="Heyl A."/>
            <person name="Hirai T."/>
            <person name="Hiwatashi Y."/>
            <person name="Ishikawa M."/>
            <person name="Iwata M."/>
            <person name="Karol K.G."/>
            <person name="Koehler B."/>
            <person name="Kolukisaoglu U."/>
            <person name="Kubo M."/>
            <person name="Kurata T."/>
            <person name="Lalonde S."/>
            <person name="Li K."/>
            <person name="Li Y."/>
            <person name="Litt A."/>
            <person name="Lyons E."/>
            <person name="Manning G."/>
            <person name="Maruyama T."/>
            <person name="Michael T.P."/>
            <person name="Mikami K."/>
            <person name="Miyazaki S."/>
            <person name="Morinaga S."/>
            <person name="Murata T."/>
            <person name="Mueller-Roeber B."/>
            <person name="Nelson D.R."/>
            <person name="Obara M."/>
            <person name="Oguri Y."/>
            <person name="Olmstead R.G."/>
            <person name="Onodera N."/>
            <person name="Petersen B.L."/>
            <person name="Pils B."/>
            <person name="Prigge M."/>
            <person name="Rensing S.A."/>
            <person name="Riano-Pachon D.M."/>
            <person name="Roberts A.W."/>
            <person name="Sato Y."/>
            <person name="Scheller H.V."/>
            <person name="Schulz B."/>
            <person name="Schulz C."/>
            <person name="Shakirov E.V."/>
            <person name="Shibagaki N."/>
            <person name="Shinohara N."/>
            <person name="Shippen D.E."/>
            <person name="Soerensen I."/>
            <person name="Sotooka R."/>
            <person name="Sugimoto N."/>
            <person name="Sugita M."/>
            <person name="Sumikawa N."/>
            <person name="Tanurdzic M."/>
            <person name="Theissen G."/>
            <person name="Ulvskov P."/>
            <person name="Wakazuki S."/>
            <person name="Weng J.K."/>
            <person name="Willats W.W."/>
            <person name="Wipf D."/>
            <person name="Wolf P.G."/>
            <person name="Yang L."/>
            <person name="Zimmer A.D."/>
            <person name="Zhu Q."/>
            <person name="Mitros T."/>
            <person name="Hellsten U."/>
            <person name="Loque D."/>
            <person name="Otillar R."/>
            <person name="Salamov A."/>
            <person name="Schmutz J."/>
            <person name="Shapiro H."/>
            <person name="Lindquist E."/>
            <person name="Lucas S."/>
            <person name="Rokhsar D."/>
            <person name="Grigoriev I.V."/>
        </authorList>
    </citation>
    <scope>NUCLEOTIDE SEQUENCE [LARGE SCALE GENOMIC DNA]</scope>
</reference>
<sequence>MTVRLGDHQQAATCKEKNGGSHADGTIALTPDMADVPEPDDLTQEHETSGSGDHYPMGFSANNSFWLDEIQELGCADEMYAPVPWVQHCLLLIGARNREALLRIIEVEQAPHALCSSRCQCMVDTNFSHRHGEETTEMGCNRRRNSEARSVSRPFSLAVPVRLPSSHGKILHVGRHRLQTLARRKKVPLGTWSSRDFGMNCDQPAICVCSCFNERPGCHIGRILAWLDCVLWFIMNHLEDYFPDEPRKVDRVIAFLDFLRNLETYVLQIAVGLKISGWTQAGAKQVLAKPSRTSITCVPAGPAKTRIEEILLPRHLGNFLREQALEPVITETYSSILEEVTPVRAKPYSTPLTPSTKKKAQPQSGNTAQKAASPAKAKAKAIDSDNEHEVVKKIIRNQAGRFRIENIVDETKVYVHLNYISRGFELIKPKTLYKDILIQMNLPMVSFDDNMVFGWTYQNEIRSLLYKPVEVFCEFDTDNIPDCGCEAITAFTPYLSPLGEQTEKHVKTLDRLIVQWRDLKCELDKGLNHISLCPVHKERILTELNHGWLDLIQKSPDLTCIWDQDKFPLVKRLIKNAVSSALSGDINAPADTWDHEATTARIQWLQKHLYIAGTDKAANTPSFLCIRLVRLEAMNRVRSSNFEPLLHNSAQATTPVECINSLLQEEVLLTFNPERIKLPYLMCIYKAHKDKLRWLTNAADCIFSEITKAITACLQEISSALLDLAHDSHAAICNLLRTETNCFWTLSSMAEFSINLPERVYCAFSGDISRCYEAIPLNGPDGLINVLTKLINRAWQLKRKKRQVLFLHNRNGKFSAQWKLASARTKTAIRVDADTLILWNTWAISHTFVQLGNKVWKQVVGIPMGFSCSPLWCNLYLCFYESNFIKRLERLGDTEALILFKDASRYMDDLTVLNNPQILRFLDPDQPRVKSNPYWIYPLQFLLIEQTMIDPIKIRYGVVTSIFLVLI</sequence>
<feature type="region of interest" description="Disordered" evidence="1">
    <location>
        <begin position="347"/>
        <end position="384"/>
    </location>
</feature>
<protein>
    <submittedName>
        <fullName evidence="2">Uncharacterized protein</fullName>
    </submittedName>
</protein>
<dbReference type="eggNOG" id="ENOG502SBPZ">
    <property type="taxonomic scope" value="Eukaryota"/>
</dbReference>
<proteinExistence type="predicted"/>
<name>D8ST44_SELML</name>
<dbReference type="HOGENOM" id="CLU_306401_0_0_1"/>
<dbReference type="Gramene" id="EFJ12422">
    <property type="protein sequence ID" value="EFJ12422"/>
    <property type="gene ID" value="SELMODRAFT_425444"/>
</dbReference>
<accession>D8ST44</accession>
<dbReference type="KEGG" id="smo:SELMODRAFT_425444"/>
<evidence type="ECO:0000256" key="1">
    <source>
        <dbReference type="SAM" id="MobiDB-lite"/>
    </source>
</evidence>
<feature type="compositionally biased region" description="Polar residues" evidence="1">
    <location>
        <begin position="350"/>
        <end position="367"/>
    </location>
</feature>
<dbReference type="InParanoid" id="D8ST44"/>
<gene>
    <name evidence="2" type="ORF">SELMODRAFT_425444</name>
</gene>
<evidence type="ECO:0000313" key="3">
    <source>
        <dbReference type="Proteomes" id="UP000001514"/>
    </source>
</evidence>
<dbReference type="AlphaFoldDB" id="D8ST44"/>
<evidence type="ECO:0000313" key="2">
    <source>
        <dbReference type="EMBL" id="EFJ12422.1"/>
    </source>
</evidence>
<keyword evidence="3" id="KW-1185">Reference proteome</keyword>
<dbReference type="Proteomes" id="UP000001514">
    <property type="component" value="Unassembled WGS sequence"/>
</dbReference>
<feature type="region of interest" description="Disordered" evidence="1">
    <location>
        <begin position="1"/>
        <end position="55"/>
    </location>
</feature>
<organism evidence="3">
    <name type="scientific">Selaginella moellendorffii</name>
    <name type="common">Spikemoss</name>
    <dbReference type="NCBI Taxonomy" id="88036"/>
    <lineage>
        <taxon>Eukaryota</taxon>
        <taxon>Viridiplantae</taxon>
        <taxon>Streptophyta</taxon>
        <taxon>Embryophyta</taxon>
        <taxon>Tracheophyta</taxon>
        <taxon>Lycopodiopsida</taxon>
        <taxon>Selaginellales</taxon>
        <taxon>Selaginellaceae</taxon>
        <taxon>Selaginella</taxon>
    </lineage>
</organism>
<dbReference type="EMBL" id="GL377639">
    <property type="protein sequence ID" value="EFJ12422.1"/>
    <property type="molecule type" value="Genomic_DNA"/>
</dbReference>